<dbReference type="Proteomes" id="UP000006976">
    <property type="component" value="Unassembled WGS sequence"/>
</dbReference>
<comment type="caution">
    <text evidence="2">The sequence shown here is derived from an EMBL/GenBank/DDBJ whole genome shotgun (WGS) entry which is preliminary data.</text>
</comment>
<dbReference type="AlphaFoldDB" id="A0ABC9QUH4"/>
<organism evidence="2 3">
    <name type="scientific">Bacillus mycoides</name>
    <dbReference type="NCBI Taxonomy" id="1405"/>
    <lineage>
        <taxon>Bacteria</taxon>
        <taxon>Bacillati</taxon>
        <taxon>Bacillota</taxon>
        <taxon>Bacilli</taxon>
        <taxon>Bacillales</taxon>
        <taxon>Bacillaceae</taxon>
        <taxon>Bacillus</taxon>
        <taxon>Bacillus cereus group</taxon>
    </lineage>
</organism>
<gene>
    <name evidence="2" type="ORF">III_06070</name>
</gene>
<keyword evidence="1" id="KW-0812">Transmembrane</keyword>
<evidence type="ECO:0000256" key="1">
    <source>
        <dbReference type="SAM" id="Phobius"/>
    </source>
</evidence>
<name>A0ABC9QUH4_BACMY</name>
<proteinExistence type="predicted"/>
<keyword evidence="1" id="KW-1133">Transmembrane helix</keyword>
<keyword evidence="1" id="KW-0472">Membrane</keyword>
<evidence type="ECO:0000313" key="3">
    <source>
        <dbReference type="Proteomes" id="UP000006976"/>
    </source>
</evidence>
<accession>A0ABC9QUH4</accession>
<sequence length="37" mass="4177">MNTNVFSVFFTIGGSVGFGLFLFLVLPTFLIFRKMSK</sequence>
<evidence type="ECO:0000313" key="2">
    <source>
        <dbReference type="EMBL" id="EJR28795.1"/>
    </source>
</evidence>
<protein>
    <submittedName>
        <fullName evidence="2">Uncharacterized protein</fullName>
    </submittedName>
</protein>
<reference evidence="2 3" key="1">
    <citation type="submission" date="2012-04" db="EMBL/GenBank/DDBJ databases">
        <title>The Genome Sequence of Bacillus cereus VD078.</title>
        <authorList>
            <consortium name="The Broad Institute Genome Sequencing Platform"/>
            <consortium name="The Broad Institute Genome Sequencing Center for Infectious Disease"/>
            <person name="Feldgarden M."/>
            <person name="Van der Auwera G.A."/>
            <person name="Mahillon J."/>
            <person name="Duprez V."/>
            <person name="Timmery S."/>
            <person name="Mattelet C."/>
            <person name="Dierick K."/>
            <person name="Sun M."/>
            <person name="Yu Z."/>
            <person name="Zhu L."/>
            <person name="Hu X."/>
            <person name="Shank E.B."/>
            <person name="Swiecicka I."/>
            <person name="Hansen B.M."/>
            <person name="Andrup L."/>
            <person name="Young S.K."/>
            <person name="Zeng Q."/>
            <person name="Gargeya S."/>
            <person name="Fitzgerald M."/>
            <person name="Haas B."/>
            <person name="Abouelleil A."/>
            <person name="Alvarado L."/>
            <person name="Arachchi H.M."/>
            <person name="Berlin A."/>
            <person name="Chapman S.B."/>
            <person name="Goldberg J."/>
            <person name="Griggs A."/>
            <person name="Gujja S."/>
            <person name="Hansen M."/>
            <person name="Howarth C."/>
            <person name="Imamovic A."/>
            <person name="Larimer J."/>
            <person name="McCowen C."/>
            <person name="Montmayeur A."/>
            <person name="Murphy C."/>
            <person name="Neiman D."/>
            <person name="Pearson M."/>
            <person name="Priest M."/>
            <person name="Roberts A."/>
            <person name="Saif S."/>
            <person name="Shea T."/>
            <person name="Sisk P."/>
            <person name="Sykes S."/>
            <person name="Wortman J."/>
            <person name="Nusbaum C."/>
            <person name="Birren B."/>
        </authorList>
    </citation>
    <scope>NUCLEOTIDE SEQUENCE [LARGE SCALE GENOMIC DNA]</scope>
    <source>
        <strain evidence="2 3">VD078</strain>
    </source>
</reference>
<feature type="transmembrane region" description="Helical" evidence="1">
    <location>
        <begin position="6"/>
        <end position="32"/>
    </location>
</feature>
<dbReference type="EMBL" id="AHEV01000059">
    <property type="protein sequence ID" value="EJR28795.1"/>
    <property type="molecule type" value="Genomic_DNA"/>
</dbReference>